<organism evidence="2 3">
    <name type="scientific">Streptomyces cahuitamycinicus</name>
    <dbReference type="NCBI Taxonomy" id="2070367"/>
    <lineage>
        <taxon>Bacteria</taxon>
        <taxon>Bacillati</taxon>
        <taxon>Actinomycetota</taxon>
        <taxon>Actinomycetes</taxon>
        <taxon>Kitasatosporales</taxon>
        <taxon>Streptomycetaceae</taxon>
        <taxon>Streptomyces</taxon>
    </lineage>
</organism>
<name>A0A2N8TUS7_9ACTN</name>
<evidence type="ECO:0000313" key="2">
    <source>
        <dbReference type="EMBL" id="PNG22772.1"/>
    </source>
</evidence>
<reference evidence="2 3" key="1">
    <citation type="submission" date="2018-01" db="EMBL/GenBank/DDBJ databases">
        <title>Draft genome sequence of Streptomyces sp. 13K301.</title>
        <authorList>
            <person name="Sahin N."/>
            <person name="Saygin H."/>
            <person name="Ay H."/>
        </authorList>
    </citation>
    <scope>NUCLEOTIDE SEQUENCE [LARGE SCALE GENOMIC DNA]</scope>
    <source>
        <strain evidence="2 3">13K301</strain>
    </source>
</reference>
<evidence type="ECO:0000259" key="1">
    <source>
        <dbReference type="Pfam" id="PF12770"/>
    </source>
</evidence>
<accession>A0A2N8TUS7</accession>
<dbReference type="AlphaFoldDB" id="A0A2N8TUS7"/>
<dbReference type="InterPro" id="IPR024983">
    <property type="entry name" value="CHAT_dom"/>
</dbReference>
<dbReference type="OrthoDB" id="3206999at2"/>
<gene>
    <name evidence="2" type="ORF">C1J00_07610</name>
</gene>
<dbReference type="Pfam" id="PF12770">
    <property type="entry name" value="CHAT"/>
    <property type="match status" value="1"/>
</dbReference>
<evidence type="ECO:0000313" key="3">
    <source>
        <dbReference type="Proteomes" id="UP000235943"/>
    </source>
</evidence>
<keyword evidence="3" id="KW-1185">Reference proteome</keyword>
<feature type="domain" description="CHAT" evidence="1">
    <location>
        <begin position="132"/>
        <end position="422"/>
    </location>
</feature>
<sequence length="423" mass="45230">MPDERSHLPYAAPTALAGGLPASPQAEAAQIQRRRIALQRRWDELLTRIRALNGFEDFLGRPSIAQLSLHAAAGPVAVINSGLHGCDALILTDDPDRAVRVVPLPTVTESTVAQQAAALREELEDGQDISDVLRWAWEHVAQPVLSALGHTEPQPLDRRPRLWWCVTGPFAFLPLHAAGLHSREETSRAPGRTVMDRVVSSYTPTVRALGHMKRSGPTPPDGPRGALIVAMPQTPGETPLHGVEKEVKAIADTVPDTEVLTGAQATREAVLTALPGHAVVHFACHGVSDAGDPSASRLLLDDHRTAPLDVAAVSRLDLAHAELAYLSACSTTETTARFTDESVHITSAFLLAGFIGVVGTLWPVQDSAARRIAAAFYQEACAVTATTRPVDRAAHALHHAIDRMRAQRPGASALWSAHIHVGA</sequence>
<protein>
    <recommendedName>
        <fullName evidence="1">CHAT domain-containing protein</fullName>
    </recommendedName>
</protein>
<dbReference type="EMBL" id="POUC01000035">
    <property type="protein sequence ID" value="PNG22772.1"/>
    <property type="molecule type" value="Genomic_DNA"/>
</dbReference>
<dbReference type="Proteomes" id="UP000235943">
    <property type="component" value="Unassembled WGS sequence"/>
</dbReference>
<proteinExistence type="predicted"/>
<comment type="caution">
    <text evidence="2">The sequence shown here is derived from an EMBL/GenBank/DDBJ whole genome shotgun (WGS) entry which is preliminary data.</text>
</comment>